<keyword evidence="2" id="KW-0472">Membrane</keyword>
<dbReference type="SUPFAM" id="SSF53474">
    <property type="entry name" value="alpha/beta-Hydrolases"/>
    <property type="match status" value="1"/>
</dbReference>
<evidence type="ECO:0000259" key="3">
    <source>
        <dbReference type="Pfam" id="PF07859"/>
    </source>
</evidence>
<evidence type="ECO:0000313" key="4">
    <source>
        <dbReference type="EMBL" id="EEJ51614.1"/>
    </source>
</evidence>
<dbReference type="GO" id="GO:0016787">
    <property type="term" value="F:hydrolase activity"/>
    <property type="evidence" value="ECO:0007669"/>
    <property type="project" value="UniProtKB-KW"/>
</dbReference>
<dbReference type="OrthoDB" id="24847at2"/>
<dbReference type="PANTHER" id="PTHR48081">
    <property type="entry name" value="AB HYDROLASE SUPERFAMILY PROTEIN C4A8.06C"/>
    <property type="match status" value="1"/>
</dbReference>
<accession>C2KX84</accession>
<sequence length="348" mass="40035">MSMRRKFFKKRIGIAFFLCFFLALSFFFFREEGKGREREAIKEAVSFTKRTAVQTGEEKRSYREDYGEYIRYKNISYPSAYPNNFFDAYLYPKERKKEVLGTILYFHGGGFVSGSKNVVDQHPYFLEWLKNGFQVIAIDYALAPEYPYPIALRQAAAAVKTIVQKQDILGIDPNKLIILGDSAGAALGGQFILSQLDEKYRKRLKVEEVLGRGKGRICGFISLSGLMDTTRYGQTNSKENNSYFRNWGIAYFQEEDLEKGRKAKEASVLQNIEKSFPPTFLSDGNLGSFQEQGKDFQRKLRQIGVPVESYFPGKNEGELPHDFELQVHRPEAERLLRRQIAFAKNLLS</sequence>
<keyword evidence="2" id="KW-1133">Transmembrane helix</keyword>
<reference evidence="4 5" key="1">
    <citation type="submission" date="2009-04" db="EMBL/GenBank/DDBJ databases">
        <authorList>
            <person name="Qin X."/>
            <person name="Bachman B."/>
            <person name="Battles P."/>
            <person name="Bell A."/>
            <person name="Bess C."/>
            <person name="Bickham C."/>
            <person name="Chaboub L."/>
            <person name="Chen D."/>
            <person name="Coyle M."/>
            <person name="Deiros D.R."/>
            <person name="Dinh H."/>
            <person name="Forbes L."/>
            <person name="Fowler G."/>
            <person name="Francisco L."/>
            <person name="Fu Q."/>
            <person name="Gubbala S."/>
            <person name="Hale W."/>
            <person name="Han Y."/>
            <person name="Hemphill L."/>
            <person name="Highlander S.K."/>
            <person name="Hirani K."/>
            <person name="Hogues M."/>
            <person name="Jackson L."/>
            <person name="Jakkamsetti A."/>
            <person name="Javaid M."/>
            <person name="Jiang H."/>
            <person name="Korchina V."/>
            <person name="Kovar C."/>
            <person name="Lara F."/>
            <person name="Lee S."/>
            <person name="Mata R."/>
            <person name="Mathew T."/>
            <person name="Moen C."/>
            <person name="Morales K."/>
            <person name="Munidasa M."/>
            <person name="Nazareth L."/>
            <person name="Ngo R."/>
            <person name="Nguyen L."/>
            <person name="Okwuonu G."/>
            <person name="Ongeri F."/>
            <person name="Patil S."/>
            <person name="Petrosino J."/>
            <person name="Pham C."/>
            <person name="Pham P."/>
            <person name="Pu L.-L."/>
            <person name="Puazo M."/>
            <person name="Raj R."/>
            <person name="Reid J."/>
            <person name="Rouhana J."/>
            <person name="Saada N."/>
            <person name="Shang Y."/>
            <person name="Simmons D."/>
            <person name="Thornton R."/>
            <person name="Warren J."/>
            <person name="Weissenberger G."/>
            <person name="Zhang J."/>
            <person name="Zhang L."/>
            <person name="Zhou C."/>
            <person name="Zhu D."/>
            <person name="Muzny D."/>
            <person name="Worley K."/>
            <person name="Gibbs R."/>
        </authorList>
    </citation>
    <scope>NUCLEOTIDE SEQUENCE [LARGE SCALE GENOMIC DNA]</scope>
    <source>
        <strain evidence="4 5">F0268</strain>
    </source>
</reference>
<dbReference type="InParanoid" id="C2KX84"/>
<dbReference type="InterPro" id="IPR050300">
    <property type="entry name" value="GDXG_lipolytic_enzyme"/>
</dbReference>
<keyword evidence="1 4" id="KW-0378">Hydrolase</keyword>
<protein>
    <submittedName>
        <fullName evidence="4">Hydrolase, alpha/beta domain protein</fullName>
    </submittedName>
</protein>
<dbReference type="Gene3D" id="3.40.50.1820">
    <property type="entry name" value="alpha/beta hydrolase"/>
    <property type="match status" value="1"/>
</dbReference>
<name>C2KX84_9FIRM</name>
<keyword evidence="5" id="KW-1185">Reference proteome</keyword>
<comment type="caution">
    <text evidence="4">The sequence shown here is derived from an EMBL/GenBank/DDBJ whole genome shotgun (WGS) entry which is preliminary data.</text>
</comment>
<evidence type="ECO:0000256" key="1">
    <source>
        <dbReference type="ARBA" id="ARBA00022801"/>
    </source>
</evidence>
<dbReference type="EMBL" id="ACKX01000109">
    <property type="protein sequence ID" value="EEJ51614.1"/>
    <property type="molecule type" value="Genomic_DNA"/>
</dbReference>
<dbReference type="STRING" id="585501.HMPREF6123_1103"/>
<evidence type="ECO:0000313" key="5">
    <source>
        <dbReference type="Proteomes" id="UP000004121"/>
    </source>
</evidence>
<gene>
    <name evidence="4" type="ORF">HMPREF6123_1103</name>
</gene>
<evidence type="ECO:0000256" key="2">
    <source>
        <dbReference type="SAM" id="Phobius"/>
    </source>
</evidence>
<dbReference type="AlphaFoldDB" id="C2KX84"/>
<dbReference type="eggNOG" id="COG0657">
    <property type="taxonomic scope" value="Bacteria"/>
</dbReference>
<dbReference type="InterPro" id="IPR013094">
    <property type="entry name" value="AB_hydrolase_3"/>
</dbReference>
<dbReference type="InterPro" id="IPR029058">
    <property type="entry name" value="AB_hydrolase_fold"/>
</dbReference>
<organism evidence="4 5">
    <name type="scientific">Oribacterium sinus F0268</name>
    <dbReference type="NCBI Taxonomy" id="585501"/>
    <lineage>
        <taxon>Bacteria</taxon>
        <taxon>Bacillati</taxon>
        <taxon>Bacillota</taxon>
        <taxon>Clostridia</taxon>
        <taxon>Lachnospirales</taxon>
        <taxon>Lachnospiraceae</taxon>
        <taxon>Oribacterium</taxon>
    </lineage>
</organism>
<dbReference type="HOGENOM" id="CLU_012494_0_1_9"/>
<proteinExistence type="predicted"/>
<feature type="transmembrane region" description="Helical" evidence="2">
    <location>
        <begin position="12"/>
        <end position="29"/>
    </location>
</feature>
<keyword evidence="2" id="KW-0812">Transmembrane</keyword>
<dbReference type="Pfam" id="PF07859">
    <property type="entry name" value="Abhydrolase_3"/>
    <property type="match status" value="1"/>
</dbReference>
<dbReference type="Proteomes" id="UP000004121">
    <property type="component" value="Unassembled WGS sequence"/>
</dbReference>
<feature type="domain" description="Alpha/beta hydrolase fold-3" evidence="3">
    <location>
        <begin position="103"/>
        <end position="309"/>
    </location>
</feature>